<reference evidence="4 5" key="1">
    <citation type="submission" date="2013-11" db="EMBL/GenBank/DDBJ databases">
        <title>Draft genome of the bovine lungworm Dictyocaulus viviparus.</title>
        <authorList>
            <person name="Mitreva M."/>
        </authorList>
    </citation>
    <scope>NUCLEOTIDE SEQUENCE [LARGE SCALE GENOMIC DNA]</scope>
    <source>
        <strain evidence="4 5">HannoverDv2000</strain>
    </source>
</reference>
<dbReference type="SMART" id="SM00673">
    <property type="entry name" value="CARP"/>
    <property type="match status" value="2"/>
</dbReference>
<dbReference type="EMBL" id="KN716159">
    <property type="protein sequence ID" value="KJH52776.1"/>
    <property type="molecule type" value="Genomic_DNA"/>
</dbReference>
<dbReference type="OrthoDB" id="194775at2759"/>
<dbReference type="GO" id="GO:0005096">
    <property type="term" value="F:GTPase activator activity"/>
    <property type="evidence" value="ECO:0007669"/>
    <property type="project" value="InterPro"/>
</dbReference>
<dbReference type="PANTHER" id="PTHR15440:SF0">
    <property type="entry name" value="PROTEIN XRP2"/>
    <property type="match status" value="1"/>
</dbReference>
<reference evidence="5" key="2">
    <citation type="journal article" date="2016" name="Sci. Rep.">
        <title>Dictyocaulus viviparus genome, variome and transcriptome elucidate lungworm biology and support future intervention.</title>
        <authorList>
            <person name="McNulty S.N."/>
            <person name="Strube C."/>
            <person name="Rosa B.A."/>
            <person name="Martin J.C."/>
            <person name="Tyagi R."/>
            <person name="Choi Y.J."/>
            <person name="Wang Q."/>
            <person name="Hallsworth Pepin K."/>
            <person name="Zhang X."/>
            <person name="Ozersky P."/>
            <person name="Wilson R.K."/>
            <person name="Sternberg P.W."/>
            <person name="Gasser R.B."/>
            <person name="Mitreva M."/>
        </authorList>
    </citation>
    <scope>NUCLEOTIDE SEQUENCE [LARGE SCALE GENOMIC DNA]</scope>
    <source>
        <strain evidence="5">HannoverDv2000</strain>
    </source>
</reference>
<keyword evidence="5" id="KW-1185">Reference proteome</keyword>
<proteinExistence type="inferred from homology"/>
<evidence type="ECO:0000313" key="4">
    <source>
        <dbReference type="EMBL" id="KJH52776.1"/>
    </source>
</evidence>
<dbReference type="AlphaFoldDB" id="A0A0D8YDU4"/>
<keyword evidence="2" id="KW-0547">Nucleotide-binding</keyword>
<dbReference type="InterPro" id="IPR039093">
    <property type="entry name" value="XRP2"/>
</dbReference>
<gene>
    <name evidence="4" type="ORF">DICVIV_00983</name>
</gene>
<dbReference type="PROSITE" id="PS51329">
    <property type="entry name" value="C_CAP_COFACTOR_C"/>
    <property type="match status" value="1"/>
</dbReference>
<organism evidence="4 5">
    <name type="scientific">Dictyocaulus viviparus</name>
    <name type="common">Bovine lungworm</name>
    <dbReference type="NCBI Taxonomy" id="29172"/>
    <lineage>
        <taxon>Eukaryota</taxon>
        <taxon>Metazoa</taxon>
        <taxon>Ecdysozoa</taxon>
        <taxon>Nematoda</taxon>
        <taxon>Chromadorea</taxon>
        <taxon>Rhabditida</taxon>
        <taxon>Rhabditina</taxon>
        <taxon>Rhabditomorpha</taxon>
        <taxon>Strongyloidea</taxon>
        <taxon>Metastrongylidae</taxon>
        <taxon>Dictyocaulus</taxon>
    </lineage>
</organism>
<dbReference type="InterPro" id="IPR016098">
    <property type="entry name" value="CAP/MinC_C"/>
</dbReference>
<protein>
    <submittedName>
        <fullName evidence="4">Tubulin binding cofactor</fullName>
    </submittedName>
</protein>
<dbReference type="PANTHER" id="PTHR15440">
    <property type="entry name" value="XRP2 PROTEIN"/>
    <property type="match status" value="1"/>
</dbReference>
<dbReference type="InterPro" id="IPR006599">
    <property type="entry name" value="CARP_motif"/>
</dbReference>
<dbReference type="GO" id="GO:0005929">
    <property type="term" value="C:cilium"/>
    <property type="evidence" value="ECO:0007669"/>
    <property type="project" value="TreeGrafter"/>
</dbReference>
<comment type="similarity">
    <text evidence="1">Belongs to the TBCC family.</text>
</comment>
<dbReference type="GO" id="GO:1990075">
    <property type="term" value="C:periciliary membrane compartment"/>
    <property type="evidence" value="ECO:0007669"/>
    <property type="project" value="TreeGrafter"/>
</dbReference>
<dbReference type="GO" id="GO:0000166">
    <property type="term" value="F:nucleotide binding"/>
    <property type="evidence" value="ECO:0007669"/>
    <property type="project" value="UniProtKB-KW"/>
</dbReference>
<evidence type="ECO:0000259" key="3">
    <source>
        <dbReference type="PROSITE" id="PS51329"/>
    </source>
</evidence>
<feature type="domain" description="C-CAP/cofactor C-like" evidence="3">
    <location>
        <begin position="1"/>
        <end position="154"/>
    </location>
</feature>
<sequence>MDINNFRVNDLMNTTTVRRGVAIGQPIAIETCKNSNILVLDRTATVTIDDCTDCFVVLAPCSGSSVKLILEQFSVFLRECQHCTVLVACQQLRTRDCHTIRIASHCITQPIIEETSDIVFHPLTLHYDTFVGDMIAANLSIFTSCTASVHDFTAEKGTLHCRISNEVLPLSSEQVAVLNKHGVSADRQDSDIPLYESRISPSYYYYIGYSKDVPLRQFIEQCLKVVRAVSSSPCLRLVSTFEVDVDNRVMTSIDKMYKDLSTLVVIEVCGREDDIEQLMSTNEICFKKIPEEQQEYFASEISHNNKSRMA</sequence>
<dbReference type="Pfam" id="PF07986">
    <property type="entry name" value="TBCC"/>
    <property type="match status" value="1"/>
</dbReference>
<evidence type="ECO:0000313" key="5">
    <source>
        <dbReference type="Proteomes" id="UP000053766"/>
    </source>
</evidence>
<dbReference type="Proteomes" id="UP000053766">
    <property type="component" value="Unassembled WGS sequence"/>
</dbReference>
<dbReference type="InterPro" id="IPR017901">
    <property type="entry name" value="C-CAP_CF_C-like"/>
</dbReference>
<evidence type="ECO:0000256" key="1">
    <source>
        <dbReference type="ARBA" id="ARBA00008848"/>
    </source>
</evidence>
<dbReference type="Gene3D" id="2.160.20.70">
    <property type="match status" value="1"/>
</dbReference>
<evidence type="ECO:0000256" key="2">
    <source>
        <dbReference type="ARBA" id="ARBA00022741"/>
    </source>
</evidence>
<dbReference type="InterPro" id="IPR012945">
    <property type="entry name" value="Tubulin-bd_cofactor_C_dom"/>
</dbReference>
<dbReference type="STRING" id="29172.A0A0D8YDU4"/>
<accession>A0A0D8YDU4</accession>
<dbReference type="GO" id="GO:0006892">
    <property type="term" value="P:post-Golgi vesicle-mediated transport"/>
    <property type="evidence" value="ECO:0007669"/>
    <property type="project" value="TreeGrafter"/>
</dbReference>
<name>A0A0D8YDU4_DICVI</name>